<protein>
    <submittedName>
        <fullName evidence="3">Putative transferase, protein kinase RLK-Pelle-LRR-I-1 family</fullName>
        <ecNumber evidence="3">2.7.-.-</ecNumber>
    </submittedName>
</protein>
<dbReference type="EMBL" id="PSQE01000008">
    <property type="protein sequence ID" value="RHN39183.1"/>
    <property type="molecule type" value="Genomic_DNA"/>
</dbReference>
<sequence length="163" mass="18569">MWLFYINHVLLLLSFISLCHMFLLKLPIKYQRTRKTNKKNDIYSFGIILFELITGKKAIARVSDEYLHILQWVIPIVEGGNIQNVVDSRLQGEFSINSAWKTVEIAKSCTSPNSVERPDMSQILVELKECLSLEMVQTNNASPRARDELVSVATVSETAILAR</sequence>
<dbReference type="InterPro" id="IPR011009">
    <property type="entry name" value="Kinase-like_dom_sf"/>
</dbReference>
<keyword evidence="3" id="KW-0418">Kinase</keyword>
<evidence type="ECO:0000256" key="1">
    <source>
        <dbReference type="SAM" id="Phobius"/>
    </source>
</evidence>
<accession>A0A396GEK4</accession>
<dbReference type="Gramene" id="rna45186">
    <property type="protein sequence ID" value="RHN39183.1"/>
    <property type="gene ID" value="gene45186"/>
</dbReference>
<dbReference type="EC" id="2.7.-.-" evidence="3"/>
<comment type="caution">
    <text evidence="3">The sequence shown here is derived from an EMBL/GenBank/DDBJ whole genome shotgun (WGS) entry which is preliminary data.</text>
</comment>
<gene>
    <name evidence="3" type="ORF">MtrunA17_Chr8g0341121</name>
</gene>
<dbReference type="Gene3D" id="1.10.510.10">
    <property type="entry name" value="Transferase(Phosphotransferase) domain 1"/>
    <property type="match status" value="1"/>
</dbReference>
<dbReference type="AlphaFoldDB" id="A0A396GEK4"/>
<feature type="transmembrane region" description="Helical" evidence="1">
    <location>
        <begin position="6"/>
        <end position="28"/>
    </location>
</feature>
<dbReference type="InterPro" id="IPR001245">
    <property type="entry name" value="Ser-Thr/Tyr_kinase_cat_dom"/>
</dbReference>
<keyword evidence="1" id="KW-0812">Transmembrane</keyword>
<reference evidence="4" key="1">
    <citation type="journal article" date="2018" name="Nat. Plants">
        <title>Whole-genome landscape of Medicago truncatula symbiotic genes.</title>
        <authorList>
            <person name="Pecrix Y."/>
            <person name="Staton S.E."/>
            <person name="Sallet E."/>
            <person name="Lelandais-Briere C."/>
            <person name="Moreau S."/>
            <person name="Carrere S."/>
            <person name="Blein T."/>
            <person name="Jardinaud M.F."/>
            <person name="Latrasse D."/>
            <person name="Zouine M."/>
            <person name="Zahm M."/>
            <person name="Kreplak J."/>
            <person name="Mayjonade B."/>
            <person name="Satge C."/>
            <person name="Perez M."/>
            <person name="Cauet S."/>
            <person name="Marande W."/>
            <person name="Chantry-Darmon C."/>
            <person name="Lopez-Roques C."/>
            <person name="Bouchez O."/>
            <person name="Berard A."/>
            <person name="Debelle F."/>
            <person name="Munos S."/>
            <person name="Bendahmane A."/>
            <person name="Berges H."/>
            <person name="Niebel A."/>
            <person name="Buitink J."/>
            <person name="Frugier F."/>
            <person name="Benhamed M."/>
            <person name="Crespi M."/>
            <person name="Gouzy J."/>
            <person name="Gamas P."/>
        </authorList>
    </citation>
    <scope>NUCLEOTIDE SEQUENCE [LARGE SCALE GENOMIC DNA]</scope>
    <source>
        <strain evidence="4">cv. Jemalong A17</strain>
    </source>
</reference>
<dbReference type="GO" id="GO:0004672">
    <property type="term" value="F:protein kinase activity"/>
    <property type="evidence" value="ECO:0007669"/>
    <property type="project" value="InterPro"/>
</dbReference>
<dbReference type="Pfam" id="PF07714">
    <property type="entry name" value="PK_Tyr_Ser-Thr"/>
    <property type="match status" value="1"/>
</dbReference>
<keyword evidence="3" id="KW-0808">Transferase</keyword>
<feature type="domain" description="Serine-threonine/tyrosine-protein kinase catalytic" evidence="2">
    <location>
        <begin position="32"/>
        <end position="126"/>
    </location>
</feature>
<evidence type="ECO:0000313" key="3">
    <source>
        <dbReference type="EMBL" id="RHN39183.1"/>
    </source>
</evidence>
<dbReference type="Proteomes" id="UP000265566">
    <property type="component" value="Chromosome 8"/>
</dbReference>
<evidence type="ECO:0000313" key="4">
    <source>
        <dbReference type="Proteomes" id="UP000265566"/>
    </source>
</evidence>
<dbReference type="PANTHER" id="PTHR45631:SF202">
    <property type="entry name" value="SENESCENCE-INDUCED RECEPTOR-LIKE SERINE_THREONINE-PROTEIN KINASE"/>
    <property type="match status" value="1"/>
</dbReference>
<proteinExistence type="predicted"/>
<keyword evidence="1" id="KW-1133">Transmembrane helix</keyword>
<organism evidence="3 4">
    <name type="scientific">Medicago truncatula</name>
    <name type="common">Barrel medic</name>
    <name type="synonym">Medicago tribuloides</name>
    <dbReference type="NCBI Taxonomy" id="3880"/>
    <lineage>
        <taxon>Eukaryota</taxon>
        <taxon>Viridiplantae</taxon>
        <taxon>Streptophyta</taxon>
        <taxon>Embryophyta</taxon>
        <taxon>Tracheophyta</taxon>
        <taxon>Spermatophyta</taxon>
        <taxon>Magnoliopsida</taxon>
        <taxon>eudicotyledons</taxon>
        <taxon>Gunneridae</taxon>
        <taxon>Pentapetalae</taxon>
        <taxon>rosids</taxon>
        <taxon>fabids</taxon>
        <taxon>Fabales</taxon>
        <taxon>Fabaceae</taxon>
        <taxon>Papilionoideae</taxon>
        <taxon>50 kb inversion clade</taxon>
        <taxon>NPAAA clade</taxon>
        <taxon>Hologalegina</taxon>
        <taxon>IRL clade</taxon>
        <taxon>Trifolieae</taxon>
        <taxon>Medicago</taxon>
    </lineage>
</organism>
<dbReference type="SUPFAM" id="SSF56112">
    <property type="entry name" value="Protein kinase-like (PK-like)"/>
    <property type="match status" value="1"/>
</dbReference>
<keyword evidence="1" id="KW-0472">Membrane</keyword>
<evidence type="ECO:0000259" key="2">
    <source>
        <dbReference type="Pfam" id="PF07714"/>
    </source>
</evidence>
<name>A0A396GEK4_MEDTR</name>
<dbReference type="PANTHER" id="PTHR45631">
    <property type="entry name" value="OS07G0107800 PROTEIN-RELATED"/>
    <property type="match status" value="1"/>
</dbReference>